<dbReference type="InterPro" id="IPR024413">
    <property type="entry name" value="Phage_phiKZ_Orf92_int-head"/>
</dbReference>
<reference evidence="2 3" key="1">
    <citation type="submission" date="2019-04" db="EMBL/GenBank/DDBJ databases">
        <title>Novel bacteriophages capable of disrupting biofilms from clinical strains of Aeromonas hydrophila with intrinsic antibiotic resistance.</title>
        <authorList>
            <person name="Kabwe M."/>
            <person name="Brown T.L."/>
            <person name="Speirs L."/>
            <person name="Ku H."/>
            <person name="Leach M."/>
            <person name="Chan H.T."/>
            <person name="Petrovski S."/>
            <person name="Lock P."/>
            <person name="Tucci J."/>
        </authorList>
    </citation>
    <scope>NUCLEOTIDE SEQUENCE [LARGE SCALE GENOMIC DNA]</scope>
</reference>
<dbReference type="EMBL" id="MK838116">
    <property type="protein sequence ID" value="QDH47065.1"/>
    <property type="molecule type" value="Genomic_DNA"/>
</dbReference>
<sequence length="388" mass="40327">MSLHTVFASVAGQEDSSVAVVTEATVEQLVEAQVEAEVAEATAEVAEIEKDMDKIELSMDAIEDKVEELEEAIEGMESMLAGSVEFNAGLFAHQFAQATKIANRFGGEQVAVLGAESLADAGTAQLNAVAGIESFKEKLSAGASAVKGFFVELYNSFINFVTGIFNKYKALGNKATALKTKVEAKKEFEGEVKRPKAAGWVAADGKGPDVAALMSKVLSDADAVATGKWMKAADAVNSVKAIGQSSPSGSTENTATFKVQVGTGVVTCVVPKTEAGLGSADIAVGSASTDLTAIKSMSKEGLVGLCNSVSAEIGKIQSQKLDGKALAAKRDKVIAELEKYQKENGAKNQSYIAAARAGHKAILRIQRGVLKLGEQILGAKLALVAAHV</sequence>
<evidence type="ECO:0000256" key="1">
    <source>
        <dbReference type="SAM" id="Coils"/>
    </source>
</evidence>
<gene>
    <name evidence="2" type="ORF">LAh10_21</name>
</gene>
<dbReference type="Gene3D" id="1.20.5.1070">
    <property type="entry name" value="Head and neck region of the ectodomain of NDV fusion glycoprotein"/>
    <property type="match status" value="1"/>
</dbReference>
<evidence type="ECO:0000313" key="2">
    <source>
        <dbReference type="EMBL" id="QDH47065.1"/>
    </source>
</evidence>
<keyword evidence="1" id="KW-0175">Coiled coil</keyword>
<proteinExistence type="predicted"/>
<dbReference type="Proteomes" id="UP000318420">
    <property type="component" value="Segment"/>
</dbReference>
<name>A0A514A1F6_9CAUD</name>
<keyword evidence="3" id="KW-1185">Reference proteome</keyword>
<protein>
    <submittedName>
        <fullName evidence="2">Putative phiKZ-like internal head protein</fullName>
    </submittedName>
</protein>
<evidence type="ECO:0000313" key="3">
    <source>
        <dbReference type="Proteomes" id="UP000318420"/>
    </source>
</evidence>
<organism evidence="2 3">
    <name type="scientific">Aeromonas phage LAh10</name>
    <dbReference type="NCBI Taxonomy" id="2591025"/>
    <lineage>
        <taxon>Viruses</taxon>
        <taxon>Duplodnaviria</taxon>
        <taxon>Heunggongvirae</taxon>
        <taxon>Uroviricota</taxon>
        <taxon>Caudoviricetes</taxon>
        <taxon>Chimalliviridae</taxon>
        <taxon>Ludhianavirus</taxon>
        <taxon>Ludhianavirus LAh10</taxon>
    </lineage>
</organism>
<feature type="coiled-coil region" evidence="1">
    <location>
        <begin position="29"/>
        <end position="79"/>
    </location>
</feature>
<dbReference type="Pfam" id="PF12699">
    <property type="entry name" value="phiKZ_IP"/>
    <property type="match status" value="1"/>
</dbReference>
<accession>A0A514A1F6</accession>